<accession>A0A1B6VGR8</accession>
<dbReference type="PATRIC" id="fig|38307.3.peg.3215"/>
<evidence type="ECO:0000313" key="3">
    <source>
        <dbReference type="Proteomes" id="UP000077786"/>
    </source>
</evidence>
<sequence length="133" mass="12987">MRGLMLNELHQVVGAAPPPPPGDEQIEVRGTGPYAGGGFAGATAAPAAPGGGGGGHGFGAWSSAAWGWLSNLLSSGQSTATDPSAQIPEAVKACMQNGGSTATFTGSSGGLTIDGKVISGTGNSAVYQFSCHR</sequence>
<feature type="region of interest" description="Disordered" evidence="1">
    <location>
        <begin position="29"/>
        <end position="56"/>
    </location>
</feature>
<evidence type="ECO:0000256" key="1">
    <source>
        <dbReference type="SAM" id="MobiDB-lite"/>
    </source>
</evidence>
<organism evidence="2 3">
    <name type="scientific">Gluconobacter cerinus</name>
    <dbReference type="NCBI Taxonomy" id="38307"/>
    <lineage>
        <taxon>Bacteria</taxon>
        <taxon>Pseudomonadati</taxon>
        <taxon>Pseudomonadota</taxon>
        <taxon>Alphaproteobacteria</taxon>
        <taxon>Acetobacterales</taxon>
        <taxon>Acetobacteraceae</taxon>
        <taxon>Gluconobacter</taxon>
    </lineage>
</organism>
<comment type="caution">
    <text evidence="2">The sequence shown here is derived from an EMBL/GenBank/DDBJ whole genome shotgun (WGS) entry which is preliminary data.</text>
</comment>
<reference evidence="2 3" key="1">
    <citation type="submission" date="2016-03" db="EMBL/GenBank/DDBJ databases">
        <title>Draft genome sequence of Gluconobacter cerinus strain CECT 9110.</title>
        <authorList>
            <person name="Sainz F."/>
            <person name="Mas A."/>
            <person name="Torija M.J."/>
        </authorList>
    </citation>
    <scope>NUCLEOTIDE SEQUENCE [LARGE SCALE GENOMIC DNA]</scope>
    <source>
        <strain evidence="2 3">CECT 9110</strain>
    </source>
</reference>
<dbReference type="Proteomes" id="UP000077786">
    <property type="component" value="Unassembled WGS sequence"/>
</dbReference>
<gene>
    <name evidence="2" type="ORF">A0123_03073</name>
</gene>
<protein>
    <submittedName>
        <fullName evidence="2">Uncharacterized protein</fullName>
    </submittedName>
</protein>
<name>A0A1B6VGR8_9PROT</name>
<evidence type="ECO:0000313" key="2">
    <source>
        <dbReference type="EMBL" id="OAJ66396.1"/>
    </source>
</evidence>
<dbReference type="AlphaFoldDB" id="A0A1B6VGR8"/>
<dbReference type="EMBL" id="LUTU01000017">
    <property type="protein sequence ID" value="OAJ66396.1"/>
    <property type="molecule type" value="Genomic_DNA"/>
</dbReference>
<proteinExistence type="predicted"/>